<dbReference type="Pfam" id="PF01433">
    <property type="entry name" value="Peptidase_M1"/>
    <property type="match status" value="1"/>
</dbReference>
<evidence type="ECO:0000256" key="1">
    <source>
        <dbReference type="SAM" id="SignalP"/>
    </source>
</evidence>
<keyword evidence="1" id="KW-0732">Signal</keyword>
<dbReference type="InterPro" id="IPR027268">
    <property type="entry name" value="Peptidase_M4/M1_CTD_sf"/>
</dbReference>
<evidence type="ECO:0000313" key="4">
    <source>
        <dbReference type="Proteomes" id="UP000001822"/>
    </source>
</evidence>
<keyword evidence="4" id="KW-1185">Reference proteome</keyword>
<dbReference type="SUPFAM" id="SSF55486">
    <property type="entry name" value="Metalloproteases ('zincins'), catalytic domain"/>
    <property type="match status" value="1"/>
</dbReference>
<organism evidence="3 4">
    <name type="scientific">Cytophaga hutchinsonii (strain ATCC 33406 / DSM 1761 / CIP 103989 / NBRC 15051 / NCIMB 9469 / D465)</name>
    <dbReference type="NCBI Taxonomy" id="269798"/>
    <lineage>
        <taxon>Bacteria</taxon>
        <taxon>Pseudomonadati</taxon>
        <taxon>Bacteroidota</taxon>
        <taxon>Cytophagia</taxon>
        <taxon>Cytophagales</taxon>
        <taxon>Cytophagaceae</taxon>
        <taxon>Cytophaga</taxon>
    </lineage>
</organism>
<dbReference type="GO" id="GO:0008237">
    <property type="term" value="F:metallopeptidase activity"/>
    <property type="evidence" value="ECO:0007669"/>
    <property type="project" value="InterPro"/>
</dbReference>
<keyword evidence="3" id="KW-0031">Aminopeptidase</keyword>
<dbReference type="EMBL" id="CP000383">
    <property type="protein sequence ID" value="ABG58713.1"/>
    <property type="molecule type" value="Genomic_DNA"/>
</dbReference>
<name>A0A6N4SQZ5_CYTH3</name>
<reference evidence="3 4" key="1">
    <citation type="journal article" date="2007" name="Appl. Environ. Microbiol.">
        <title>Genome sequence of the cellulolytic gliding bacterium Cytophaga hutchinsonii.</title>
        <authorList>
            <person name="Xie G."/>
            <person name="Bruce D.C."/>
            <person name="Challacombe J.F."/>
            <person name="Chertkov O."/>
            <person name="Detter J.C."/>
            <person name="Gilna P."/>
            <person name="Han C.S."/>
            <person name="Lucas S."/>
            <person name="Misra M."/>
            <person name="Myers G.L."/>
            <person name="Richardson P."/>
            <person name="Tapia R."/>
            <person name="Thayer N."/>
            <person name="Thompson L.S."/>
            <person name="Brettin T.S."/>
            <person name="Henrissat B."/>
            <person name="Wilson D.B."/>
            <person name="McBride M.J."/>
        </authorList>
    </citation>
    <scope>NUCLEOTIDE SEQUENCE [LARGE SCALE GENOMIC DNA]</scope>
    <source>
        <strain evidence="4">ATCC 33406 / DSM 1761 / CIP 103989 / NBRC 15051 / NCIMB 9469 / D465</strain>
    </source>
</reference>
<keyword evidence="3" id="KW-0645">Protease</keyword>
<evidence type="ECO:0000259" key="2">
    <source>
        <dbReference type="Pfam" id="PF01433"/>
    </source>
</evidence>
<feature type="chain" id="PRO_5027109258" evidence="1">
    <location>
        <begin position="26"/>
        <end position="1079"/>
    </location>
</feature>
<dbReference type="KEGG" id="chu:CHU_1442"/>
<sequence>MSKLIMRYTFLALLLLAYFVSFSQASPFPANTFRSKANKNYWKNKAPRADYWQQDVHYTIDATLDDSLNTITGNSYRLVYWNNSPDELKELYFHLFQNMAQPGSYYENLNQNNKIPIKYGKYEQEGLGTTTENIQVDGQAVKLELDNTILKIFLNKPLRSGDSVVVTMTFKTYYDNGSMRRRMKFYETFNTKHFDGVFWYPSVCVYDSKFGWTTDQDLDKEFYHDFGTFDVALTFPQEYVLDATGVLLNEKEVLPDSLRAKLDIKNFAKKPFNEAPSIIIPKVAGKTKTWYFHAENVHNFAFTADPLYRIGETSWNGVRVITLAQEPHASKWQQSGWYTAQIIKTYSNDFGMYDWPKIIVADAKDGMEYPMLTLDNGTYPQHQYLLSHEVGHMWFYGMVGSNETYRAFMDEGFTQFLTVWSMDKILGAKRDRIHPNKRVDKYIDSADNRYENLYYPYLNHVTENFDEPINTHSCAFNGAVRHSGNYGLVYYKAGTMLYNLKYVLGDSLFIGAMKHYVQKWKFAHPYPEDFRDAIIEYTHVDLNWFFDQWLETTKYIDYNVKSVKHVSEADNQHTYALTFERLGRMNMPLKFVVICKDSTKQHYLIPNTWFVPPTKDSVLKKWYGWDLLQPTYTTEIKTSSEIKSVIIDPEMLLADINNSNNEWGKKTNRTWQFDHRVPTAKNWKYRRNYVRPDVWYNGFDGVQLGAHAEGKYFNRYNYHISVWGNTTLGQYIRQPTDLKPQYIAFNAMYNRQLSLLSKELSANTQLAFNAGIWKGIVGFEKIFRTQDQRNTRYTRLSVYAKYLVNEYNYQPYLLYPSEWGVRNQSTQWINASLNISLLRNYTYTKGSGTVSIGLRVPFIASDYNYSQITGEAKNTYALKKLDLKTRIFAQLGLNDVPLESSLYAAGANQEQLIDNKYTRAIGFVPYDWLNYQNATNHFQYGGGLNLRGYAGSYCAEKISTPTGDSIVYAYNGQSGGAVNLELDFDKYIKVKAKGITKNIHLDMYGFFDAGILNYNVATKKYWSSVRMDAGLGTAMTIKFTPYDITPLTIRADFPLWINTPVDGTNYADFRWVLSVNRAF</sequence>
<keyword evidence="3" id="KW-0378">Hydrolase</keyword>
<dbReference type="InterPro" id="IPR014782">
    <property type="entry name" value="Peptidase_M1_dom"/>
</dbReference>
<dbReference type="EC" id="3.4.11.2" evidence="3"/>
<feature type="signal peptide" evidence="1">
    <location>
        <begin position="1"/>
        <end position="25"/>
    </location>
</feature>
<dbReference type="CDD" id="cd09604">
    <property type="entry name" value="M1_APN_like"/>
    <property type="match status" value="1"/>
</dbReference>
<dbReference type="Proteomes" id="UP000001822">
    <property type="component" value="Chromosome"/>
</dbReference>
<protein>
    <submittedName>
        <fullName evidence="3">Aminopeptidase N</fullName>
        <ecNumber evidence="3">3.4.11.2</ecNumber>
    </submittedName>
</protein>
<evidence type="ECO:0000313" key="3">
    <source>
        <dbReference type="EMBL" id="ABG58713.1"/>
    </source>
</evidence>
<feature type="domain" description="Peptidase M1 membrane alanine aminopeptidase" evidence="2">
    <location>
        <begin position="382"/>
        <end position="549"/>
    </location>
</feature>
<dbReference type="Gene3D" id="1.10.390.10">
    <property type="entry name" value="Neutral Protease Domain 2"/>
    <property type="match status" value="1"/>
</dbReference>
<dbReference type="GO" id="GO:0016285">
    <property type="term" value="F:alanyl aminopeptidase activity"/>
    <property type="evidence" value="ECO:0007669"/>
    <property type="project" value="UniProtKB-EC"/>
</dbReference>
<proteinExistence type="predicted"/>
<dbReference type="AlphaFoldDB" id="A0A6N4SQZ5"/>
<gene>
    <name evidence="3" type="primary">pepN</name>
    <name evidence="3" type="ordered locus">CHU_1442</name>
</gene>
<accession>A0A6N4SQZ5</accession>
<dbReference type="GO" id="GO:0008270">
    <property type="term" value="F:zinc ion binding"/>
    <property type="evidence" value="ECO:0007669"/>
    <property type="project" value="InterPro"/>
</dbReference>